<protein>
    <recommendedName>
        <fullName evidence="1">DUF4232 domain-containing protein</fullName>
    </recommendedName>
</protein>
<dbReference type="Pfam" id="PF14016">
    <property type="entry name" value="DUF4232"/>
    <property type="match status" value="1"/>
</dbReference>
<dbReference type="PROSITE" id="PS51257">
    <property type="entry name" value="PROKAR_LIPOPROTEIN"/>
    <property type="match status" value="1"/>
</dbReference>
<evidence type="ECO:0000313" key="3">
    <source>
        <dbReference type="Proteomes" id="UP000000657"/>
    </source>
</evidence>
<keyword evidence="3" id="KW-1185">Reference proteome</keyword>
<dbReference type="AlphaFoldDB" id="Q0RG12"/>
<dbReference type="eggNOG" id="ENOG50330G5">
    <property type="taxonomic scope" value="Bacteria"/>
</dbReference>
<name>Q0RG12_FRAAA</name>
<dbReference type="KEGG" id="fal:FRAAL4936"/>
<feature type="domain" description="DUF4232" evidence="1">
    <location>
        <begin position="4"/>
        <end position="128"/>
    </location>
</feature>
<accession>Q0RG12</accession>
<proteinExistence type="predicted"/>
<evidence type="ECO:0000313" key="2">
    <source>
        <dbReference type="EMBL" id="CAJ63577.1"/>
    </source>
</evidence>
<dbReference type="STRING" id="326424.FRAAL4936"/>
<sequence>MRSADGEGAAGSTYEHLVLTNTGTTSCVLRGFPGVSYLDAAGRQVGAAAVRSGPAGQAVRLAPGASASATLRTVHPGIQVGCEEPAQSTPVASLRVFPPANTTALRLALSDVSACSSPAVQQLSVTAFTR</sequence>
<evidence type="ECO:0000259" key="1">
    <source>
        <dbReference type="Pfam" id="PF14016"/>
    </source>
</evidence>
<organism evidence="2 3">
    <name type="scientific">Frankia alni (strain DSM 45986 / CECT 9034 / ACN14a)</name>
    <dbReference type="NCBI Taxonomy" id="326424"/>
    <lineage>
        <taxon>Bacteria</taxon>
        <taxon>Bacillati</taxon>
        <taxon>Actinomycetota</taxon>
        <taxon>Actinomycetes</taxon>
        <taxon>Frankiales</taxon>
        <taxon>Frankiaceae</taxon>
        <taxon>Frankia</taxon>
    </lineage>
</organism>
<dbReference type="InterPro" id="IPR025326">
    <property type="entry name" value="DUF4232"/>
</dbReference>
<dbReference type="EMBL" id="CT573213">
    <property type="protein sequence ID" value="CAJ63577.1"/>
    <property type="molecule type" value="Genomic_DNA"/>
</dbReference>
<gene>
    <name evidence="2" type="ordered locus">FRAAL4936</name>
</gene>
<reference evidence="2 3" key="1">
    <citation type="journal article" date="2007" name="Genome Res.">
        <title>Genome characteristics of facultatively symbiotic Frankia sp. strains reflect host range and host plant biogeography.</title>
        <authorList>
            <person name="Normand P."/>
            <person name="Lapierre P."/>
            <person name="Tisa L.S."/>
            <person name="Gogarten J.P."/>
            <person name="Alloisio N."/>
            <person name="Bagnarol E."/>
            <person name="Bassi C.A."/>
            <person name="Berry A.M."/>
            <person name="Bickhart D.M."/>
            <person name="Choisne N."/>
            <person name="Couloux A."/>
            <person name="Cournoyer B."/>
            <person name="Cruveiller S."/>
            <person name="Daubin V."/>
            <person name="Demange N."/>
            <person name="Francino M.P."/>
            <person name="Goltsman E."/>
            <person name="Huang Y."/>
            <person name="Kopp O.R."/>
            <person name="Labarre L."/>
            <person name="Lapidus A."/>
            <person name="Lavire C."/>
            <person name="Marechal J."/>
            <person name="Martinez M."/>
            <person name="Mastronunzio J.E."/>
            <person name="Mullin B.C."/>
            <person name="Niemann J."/>
            <person name="Pujic P."/>
            <person name="Rawnsley T."/>
            <person name="Rouy Z."/>
            <person name="Schenowitz C."/>
            <person name="Sellstedt A."/>
            <person name="Tavares F."/>
            <person name="Tomkins J.P."/>
            <person name="Vallenet D."/>
            <person name="Valverde C."/>
            <person name="Wall L.G."/>
            <person name="Wang Y."/>
            <person name="Medigue C."/>
            <person name="Benson D.R."/>
        </authorList>
    </citation>
    <scope>NUCLEOTIDE SEQUENCE [LARGE SCALE GENOMIC DNA]</scope>
    <source>
        <strain evidence="3">DSM 45986 / CECT 9034 / ACN14a</strain>
    </source>
</reference>
<dbReference type="Proteomes" id="UP000000657">
    <property type="component" value="Chromosome"/>
</dbReference>
<dbReference type="HOGENOM" id="CLU_160042_0_0_11"/>